<name>A0A1Y2M359_EPING</name>
<evidence type="ECO:0000256" key="1">
    <source>
        <dbReference type="SAM" id="MobiDB-lite"/>
    </source>
</evidence>
<accession>A0A1Y2M359</accession>
<organism evidence="2 3">
    <name type="scientific">Epicoccum nigrum</name>
    <name type="common">Soil fungus</name>
    <name type="synonym">Epicoccum purpurascens</name>
    <dbReference type="NCBI Taxonomy" id="105696"/>
    <lineage>
        <taxon>Eukaryota</taxon>
        <taxon>Fungi</taxon>
        <taxon>Dikarya</taxon>
        <taxon>Ascomycota</taxon>
        <taxon>Pezizomycotina</taxon>
        <taxon>Dothideomycetes</taxon>
        <taxon>Pleosporomycetidae</taxon>
        <taxon>Pleosporales</taxon>
        <taxon>Pleosporineae</taxon>
        <taxon>Didymellaceae</taxon>
        <taxon>Epicoccum</taxon>
    </lineage>
</organism>
<dbReference type="EMBL" id="KZ107842">
    <property type="protein sequence ID" value="OSS50461.1"/>
    <property type="molecule type" value="Genomic_DNA"/>
</dbReference>
<sequence length="269" mass="30516">MAAKLIRYKNGNNIKNIRDEQDELANTYFWAASNKSKGKEVFINPKIFEVSRKEEQVMRLEDNLAKASVTSERYDADKVYKALVVEQLRTIIETDVTSISLNPVFGVLWRAVCNDRKNSACDKLITAFSLHVDIIKNEDESERMRNWLKESYDYASQILDILDGLSEHQRFPCSYLDPTINFTPAKTKGTQPEENEEDNGDQPLSAFRRDELLEVGHSCDGRISRRLGKVLTRITYVESALDAADIWAGSSAAEVPKIPTALASQDFGW</sequence>
<dbReference type="STRING" id="105696.A0A1Y2M359"/>
<reference evidence="2 3" key="1">
    <citation type="journal article" date="2017" name="Genome Announc.">
        <title>Genome sequence of the saprophytic ascomycete Epicoccum nigrum ICMP 19927 strain isolated from New Zealand.</title>
        <authorList>
            <person name="Fokin M."/>
            <person name="Fleetwood D."/>
            <person name="Weir B.S."/>
            <person name="Villas-Boas S.G."/>
        </authorList>
    </citation>
    <scope>NUCLEOTIDE SEQUENCE [LARGE SCALE GENOMIC DNA]</scope>
    <source>
        <strain evidence="2 3">ICMP 19927</strain>
    </source>
</reference>
<keyword evidence="3" id="KW-1185">Reference proteome</keyword>
<dbReference type="InParanoid" id="A0A1Y2M359"/>
<feature type="region of interest" description="Disordered" evidence="1">
    <location>
        <begin position="184"/>
        <end position="203"/>
    </location>
</feature>
<evidence type="ECO:0000313" key="3">
    <source>
        <dbReference type="Proteomes" id="UP000193240"/>
    </source>
</evidence>
<gene>
    <name evidence="2" type="ORF">B5807_04963</name>
</gene>
<dbReference type="Proteomes" id="UP000193240">
    <property type="component" value="Unassembled WGS sequence"/>
</dbReference>
<dbReference type="AlphaFoldDB" id="A0A1Y2M359"/>
<evidence type="ECO:0000313" key="2">
    <source>
        <dbReference type="EMBL" id="OSS50461.1"/>
    </source>
</evidence>
<protein>
    <submittedName>
        <fullName evidence="2">Uncharacterized protein</fullName>
    </submittedName>
</protein>
<proteinExistence type="predicted"/>